<evidence type="ECO:0000313" key="2">
    <source>
        <dbReference type="EMBL" id="MBO8439401.1"/>
    </source>
</evidence>
<proteinExistence type="predicted"/>
<dbReference type="InterPro" id="IPR036397">
    <property type="entry name" value="RNaseH_sf"/>
</dbReference>
<name>A0A940DJ27_9BACT</name>
<dbReference type="Pfam" id="PF01612">
    <property type="entry name" value="DNA_pol_A_exo1"/>
    <property type="match status" value="1"/>
</dbReference>
<reference evidence="2" key="1">
    <citation type="submission" date="2020-10" db="EMBL/GenBank/DDBJ databases">
        <authorList>
            <person name="Gilroy R."/>
        </authorList>
    </citation>
    <scope>NUCLEOTIDE SEQUENCE</scope>
    <source>
        <strain evidence="2">3924</strain>
    </source>
</reference>
<dbReference type="InterPro" id="IPR002562">
    <property type="entry name" value="3'-5'_exonuclease_dom"/>
</dbReference>
<dbReference type="SUPFAM" id="SSF53098">
    <property type="entry name" value="Ribonuclease H-like"/>
    <property type="match status" value="1"/>
</dbReference>
<dbReference type="InterPro" id="IPR052408">
    <property type="entry name" value="Exonuclease_MUT-7-like"/>
</dbReference>
<dbReference type="SMART" id="SM00474">
    <property type="entry name" value="35EXOc"/>
    <property type="match status" value="1"/>
</dbReference>
<accession>A0A940DJ27</accession>
<dbReference type="GO" id="GO:0008408">
    <property type="term" value="F:3'-5' exonuclease activity"/>
    <property type="evidence" value="ECO:0007669"/>
    <property type="project" value="InterPro"/>
</dbReference>
<dbReference type="PANTHER" id="PTHR47765:SF2">
    <property type="entry name" value="EXONUCLEASE MUT-7 HOMOLOG"/>
    <property type="match status" value="1"/>
</dbReference>
<reference evidence="2" key="2">
    <citation type="journal article" date="2021" name="PeerJ">
        <title>Extensive microbial diversity within the chicken gut microbiome revealed by metagenomics and culture.</title>
        <authorList>
            <person name="Gilroy R."/>
            <person name="Ravi A."/>
            <person name="Getino M."/>
            <person name="Pursley I."/>
            <person name="Horton D.L."/>
            <person name="Alikhan N.F."/>
            <person name="Baker D."/>
            <person name="Gharbi K."/>
            <person name="Hall N."/>
            <person name="Watson M."/>
            <person name="Adriaenssens E.M."/>
            <person name="Foster-Nyarko E."/>
            <person name="Jarju S."/>
            <person name="Secka A."/>
            <person name="Antonio M."/>
            <person name="Oren A."/>
            <person name="Chaudhuri R.R."/>
            <person name="La Ragione R."/>
            <person name="Hildebrand F."/>
            <person name="Pallen M.J."/>
        </authorList>
    </citation>
    <scope>NUCLEOTIDE SEQUENCE</scope>
    <source>
        <strain evidence="2">3924</strain>
    </source>
</reference>
<keyword evidence="2" id="KW-0540">Nuclease</keyword>
<dbReference type="AlphaFoldDB" id="A0A940DJ27"/>
<evidence type="ECO:0000313" key="3">
    <source>
        <dbReference type="Proteomes" id="UP000712007"/>
    </source>
</evidence>
<gene>
    <name evidence="2" type="ORF">IAC51_01990</name>
</gene>
<evidence type="ECO:0000259" key="1">
    <source>
        <dbReference type="SMART" id="SM00474"/>
    </source>
</evidence>
<dbReference type="Proteomes" id="UP000712007">
    <property type="component" value="Unassembled WGS sequence"/>
</dbReference>
<comment type="caution">
    <text evidence="2">The sequence shown here is derived from an EMBL/GenBank/DDBJ whole genome shotgun (WGS) entry which is preliminary data.</text>
</comment>
<sequence>MDTLTQLNLFPDHIEKARVAILPPCDIKGDIVLIDRADDVPSAIRRLRQSDVIGFDTETKPSFKRGISYGVSLLQLADRTTCYLFRLNKLGPNAELRDYLEDGSQIKIGLSVQDDFRSLSRWMPVRPQNFIELQKYVRAFGIEEMSLQKIYAIIFRQKISKRQQLSNWEAQTLTPAQMLYAATDAWACLRIYLELQRRIHGQ</sequence>
<dbReference type="InterPro" id="IPR012337">
    <property type="entry name" value="RNaseH-like_sf"/>
</dbReference>
<dbReference type="Gene3D" id="3.30.420.10">
    <property type="entry name" value="Ribonuclease H-like superfamily/Ribonuclease H"/>
    <property type="match status" value="1"/>
</dbReference>
<feature type="domain" description="3'-5' exonuclease" evidence="1">
    <location>
        <begin position="31"/>
        <end position="200"/>
    </location>
</feature>
<dbReference type="PANTHER" id="PTHR47765">
    <property type="entry name" value="3'-5' EXONUCLEASE DOMAIN-CONTAINING PROTEIN"/>
    <property type="match status" value="1"/>
</dbReference>
<protein>
    <submittedName>
        <fullName evidence="2">3'-5' exonuclease domain-containing protein 2</fullName>
    </submittedName>
</protein>
<keyword evidence="2" id="KW-0269">Exonuclease</keyword>
<dbReference type="EMBL" id="JADIMV010000037">
    <property type="protein sequence ID" value="MBO8439401.1"/>
    <property type="molecule type" value="Genomic_DNA"/>
</dbReference>
<dbReference type="GO" id="GO:0006139">
    <property type="term" value="P:nucleobase-containing compound metabolic process"/>
    <property type="evidence" value="ECO:0007669"/>
    <property type="project" value="InterPro"/>
</dbReference>
<dbReference type="CDD" id="cd06141">
    <property type="entry name" value="WRN_exo"/>
    <property type="match status" value="1"/>
</dbReference>
<organism evidence="2 3">
    <name type="scientific">Candidatus Aphodosoma intestinipullorum</name>
    <dbReference type="NCBI Taxonomy" id="2840674"/>
    <lineage>
        <taxon>Bacteria</taxon>
        <taxon>Pseudomonadati</taxon>
        <taxon>Bacteroidota</taxon>
        <taxon>Bacteroidia</taxon>
        <taxon>Bacteroidales</taxon>
        <taxon>Candidatus Aphodosoma</taxon>
    </lineage>
</organism>
<keyword evidence="2" id="KW-0378">Hydrolase</keyword>
<dbReference type="GO" id="GO:0003676">
    <property type="term" value="F:nucleic acid binding"/>
    <property type="evidence" value="ECO:0007669"/>
    <property type="project" value="InterPro"/>
</dbReference>